<dbReference type="PANTHER" id="PTHR22748:SF19">
    <property type="entry name" value="ENDONUCLEASE_EXONUCLEASE_PHOSPHATASE DOMAIN-CONTAINING PROTEIN"/>
    <property type="match status" value="1"/>
</dbReference>
<evidence type="ECO:0000313" key="6">
    <source>
        <dbReference type="Proteomes" id="UP000092600"/>
    </source>
</evidence>
<dbReference type="GO" id="GO:0003906">
    <property type="term" value="F:DNA-(apurinic or apyrimidinic site) endonuclease activity"/>
    <property type="evidence" value="ECO:0007669"/>
    <property type="project" value="TreeGrafter"/>
</dbReference>
<keyword evidence="3 4" id="KW-0460">Magnesium</keyword>
<organism evidence="5 6">
    <name type="scientific">Ananas comosus</name>
    <name type="common">Pineapple</name>
    <name type="synonym">Ananas ananas</name>
    <dbReference type="NCBI Taxonomy" id="4615"/>
    <lineage>
        <taxon>Eukaryota</taxon>
        <taxon>Viridiplantae</taxon>
        <taxon>Streptophyta</taxon>
        <taxon>Embryophyta</taxon>
        <taxon>Tracheophyta</taxon>
        <taxon>Spermatophyta</taxon>
        <taxon>Magnoliopsida</taxon>
        <taxon>Liliopsida</taxon>
        <taxon>Poales</taxon>
        <taxon>Bromeliaceae</taxon>
        <taxon>Bromelioideae</taxon>
        <taxon>Ananas</taxon>
    </lineage>
</organism>
<comment type="caution">
    <text evidence="5">The sequence shown here is derived from an EMBL/GenBank/DDBJ whole genome shotgun (WGS) entry which is preliminary data.</text>
</comment>
<protein>
    <recommendedName>
        <fullName evidence="7">Endonuclease/exonuclease/phosphatase domain-containing protein</fullName>
    </recommendedName>
</protein>
<dbReference type="GO" id="GO:0008081">
    <property type="term" value="F:phosphoric diester hydrolase activity"/>
    <property type="evidence" value="ECO:0007669"/>
    <property type="project" value="TreeGrafter"/>
</dbReference>
<dbReference type="InterPro" id="IPR004808">
    <property type="entry name" value="AP_endonuc_1"/>
</dbReference>
<evidence type="ECO:0008006" key="7">
    <source>
        <dbReference type="Google" id="ProtNLM"/>
    </source>
</evidence>
<evidence type="ECO:0000256" key="2">
    <source>
        <dbReference type="ARBA" id="ARBA00022801"/>
    </source>
</evidence>
<keyword evidence="2" id="KW-0378">Hydrolase</keyword>
<dbReference type="GO" id="GO:0046872">
    <property type="term" value="F:metal ion binding"/>
    <property type="evidence" value="ECO:0007669"/>
    <property type="project" value="UniProtKB-KW"/>
</dbReference>
<keyword evidence="4" id="KW-0464">Manganese</keyword>
<gene>
    <name evidence="5" type="ORF">ACMD2_03161</name>
</gene>
<name>A0A199VKW8_ANACO</name>
<proteinExistence type="predicted"/>
<evidence type="ECO:0000256" key="4">
    <source>
        <dbReference type="PIRSR" id="PIRSR604808-2"/>
    </source>
</evidence>
<comment type="cofactor">
    <cofactor evidence="4">
        <name>Mg(2+)</name>
        <dbReference type="ChEBI" id="CHEBI:18420"/>
    </cofactor>
    <cofactor evidence="4">
        <name>Mn(2+)</name>
        <dbReference type="ChEBI" id="CHEBI:29035"/>
    </cofactor>
    <text evidence="4">Probably binds two magnesium or manganese ions per subunit.</text>
</comment>
<reference evidence="5 6" key="1">
    <citation type="journal article" date="2016" name="DNA Res.">
        <title>The draft genome of MD-2 pineapple using hybrid error correction of long reads.</title>
        <authorList>
            <person name="Redwan R.M."/>
            <person name="Saidin A."/>
            <person name="Kumar S.V."/>
        </authorList>
    </citation>
    <scope>NUCLEOTIDE SEQUENCE [LARGE SCALE GENOMIC DNA]</scope>
    <source>
        <strain evidence="6">cv. MD2</strain>
        <tissue evidence="5">Leaf</tissue>
    </source>
</reference>
<accession>A0A199VKW8</accession>
<feature type="binding site" evidence="4">
    <location>
        <position position="136"/>
    </location>
    <ligand>
        <name>Mg(2+)</name>
        <dbReference type="ChEBI" id="CHEBI:18420"/>
        <label>1</label>
    </ligand>
</feature>
<dbReference type="SUPFAM" id="SSF56219">
    <property type="entry name" value="DNase I-like"/>
    <property type="match status" value="1"/>
</dbReference>
<dbReference type="PANTHER" id="PTHR22748">
    <property type="entry name" value="AP ENDONUCLEASE"/>
    <property type="match status" value="1"/>
</dbReference>
<sequence length="418" mass="46948">MGQFGCGQLQQATWEPVTTIFGPNMIPKAGRGTTMDMTCKDTAISPRRIAPSKGVVLISRLTKARKRIMDEGGGINLKKEKQSKTNKKIKIKGGKCGVKLSDEGVNFTDFLEANVQVVLNVCGCSMLIMFQICCWNVRGLHDRSKRSLVKYVMSRFKHGVLCFQETKLSSVSRSFLQSIAESFFLTNVNSYILLGPRAVYSLVGILKFSLVVKKYSLTISLTHKSRKFSFYLTNVYGPPTWDGKEEFCQEIVSVKTFCKGLWVMCGDFNITRNQEERRGKKWCRKVMALVIDLINDLALIDLLKGNQAFTWSNIVIALPRITLDYSPILLSTGVKSCNRMFRGCTRARLRAGPKRGPMRKRLSRASPNAAYCEVGPYRPSVPSSIRTTHRVYRRQQAKHAGWASAQPRMHVVALPGPV</sequence>
<keyword evidence="1 4" id="KW-0479">Metal-binding</keyword>
<feature type="binding site" evidence="4">
    <location>
        <position position="165"/>
    </location>
    <ligand>
        <name>Mg(2+)</name>
        <dbReference type="ChEBI" id="CHEBI:18420"/>
        <label>1</label>
    </ligand>
</feature>
<dbReference type="Gene3D" id="3.60.10.10">
    <property type="entry name" value="Endonuclease/exonuclease/phosphatase"/>
    <property type="match status" value="1"/>
</dbReference>
<dbReference type="Proteomes" id="UP000092600">
    <property type="component" value="Unassembled WGS sequence"/>
</dbReference>
<dbReference type="GO" id="GO:0005634">
    <property type="term" value="C:nucleus"/>
    <property type="evidence" value="ECO:0007669"/>
    <property type="project" value="TreeGrafter"/>
</dbReference>
<dbReference type="GO" id="GO:0008311">
    <property type="term" value="F:double-stranded DNA 3'-5' DNA exonuclease activity"/>
    <property type="evidence" value="ECO:0007669"/>
    <property type="project" value="TreeGrafter"/>
</dbReference>
<evidence type="ECO:0000256" key="3">
    <source>
        <dbReference type="ARBA" id="ARBA00022842"/>
    </source>
</evidence>
<evidence type="ECO:0000256" key="1">
    <source>
        <dbReference type="ARBA" id="ARBA00022723"/>
    </source>
</evidence>
<dbReference type="EMBL" id="LSRQ01001444">
    <property type="protein sequence ID" value="OAY77817.1"/>
    <property type="molecule type" value="Genomic_DNA"/>
</dbReference>
<dbReference type="GO" id="GO:0006284">
    <property type="term" value="P:base-excision repair"/>
    <property type="evidence" value="ECO:0007669"/>
    <property type="project" value="TreeGrafter"/>
</dbReference>
<dbReference type="AlphaFoldDB" id="A0A199VKW8"/>
<dbReference type="InterPro" id="IPR036691">
    <property type="entry name" value="Endo/exonu/phosph_ase_sf"/>
</dbReference>
<evidence type="ECO:0000313" key="5">
    <source>
        <dbReference type="EMBL" id="OAY77817.1"/>
    </source>
</evidence>